<dbReference type="Proteomes" id="UP001187734">
    <property type="component" value="Unassembled WGS sequence"/>
</dbReference>
<proteinExistence type="predicted"/>
<dbReference type="InterPro" id="IPR029058">
    <property type="entry name" value="AB_hydrolase_fold"/>
</dbReference>
<dbReference type="PRINTS" id="PR00412">
    <property type="entry name" value="EPOXHYDRLASE"/>
</dbReference>
<dbReference type="SUPFAM" id="SSF53474">
    <property type="entry name" value="alpha/beta-Hydrolases"/>
    <property type="match status" value="1"/>
</dbReference>
<evidence type="ECO:0000313" key="3">
    <source>
        <dbReference type="EMBL" id="SPJ91067.1"/>
    </source>
</evidence>
<keyword evidence="3" id="KW-0378">Hydrolase</keyword>
<organism evidence="3 4">
    <name type="scientific">Fusarium torulosum</name>
    <dbReference type="NCBI Taxonomy" id="33205"/>
    <lineage>
        <taxon>Eukaryota</taxon>
        <taxon>Fungi</taxon>
        <taxon>Dikarya</taxon>
        <taxon>Ascomycota</taxon>
        <taxon>Pezizomycotina</taxon>
        <taxon>Sordariomycetes</taxon>
        <taxon>Hypocreomycetidae</taxon>
        <taxon>Hypocreales</taxon>
        <taxon>Nectriaceae</taxon>
        <taxon>Fusarium</taxon>
    </lineage>
</organism>
<feature type="domain" description="AB hydrolase-1" evidence="2">
    <location>
        <begin position="55"/>
        <end position="338"/>
    </location>
</feature>
<dbReference type="PANTHER" id="PTHR43798">
    <property type="entry name" value="MONOACYLGLYCEROL LIPASE"/>
    <property type="match status" value="1"/>
</dbReference>
<dbReference type="InterPro" id="IPR000639">
    <property type="entry name" value="Epox_hydrolase-like"/>
</dbReference>
<protein>
    <submittedName>
        <fullName evidence="3">Related to epoxide hydrolase</fullName>
    </submittedName>
</protein>
<name>A0AAE8SPY3_9HYPO</name>
<dbReference type="AlphaFoldDB" id="A0AAE8SPY3"/>
<dbReference type="EMBL" id="ONZP01000834">
    <property type="protein sequence ID" value="SPJ91067.1"/>
    <property type="molecule type" value="Genomic_DNA"/>
</dbReference>
<feature type="signal peptide" evidence="1">
    <location>
        <begin position="1"/>
        <end position="27"/>
    </location>
</feature>
<dbReference type="PANTHER" id="PTHR43798:SF33">
    <property type="entry name" value="HYDROLASE, PUTATIVE (AFU_ORTHOLOGUE AFUA_2G14860)-RELATED"/>
    <property type="match status" value="1"/>
</dbReference>
<dbReference type="InterPro" id="IPR000073">
    <property type="entry name" value="AB_hydrolase_1"/>
</dbReference>
<evidence type="ECO:0000259" key="2">
    <source>
        <dbReference type="Pfam" id="PF00561"/>
    </source>
</evidence>
<dbReference type="GO" id="GO:0046464">
    <property type="term" value="P:acylglycerol catabolic process"/>
    <property type="evidence" value="ECO:0007669"/>
    <property type="project" value="TreeGrafter"/>
</dbReference>
<keyword evidence="1" id="KW-0732">Signal</keyword>
<evidence type="ECO:0000313" key="4">
    <source>
        <dbReference type="Proteomes" id="UP001187734"/>
    </source>
</evidence>
<dbReference type="InterPro" id="IPR050266">
    <property type="entry name" value="AB_hydrolase_sf"/>
</dbReference>
<dbReference type="GO" id="GO:0016020">
    <property type="term" value="C:membrane"/>
    <property type="evidence" value="ECO:0007669"/>
    <property type="project" value="TreeGrafter"/>
</dbReference>
<dbReference type="Gene3D" id="3.40.50.1820">
    <property type="entry name" value="alpha/beta hydrolase"/>
    <property type="match status" value="1"/>
</dbReference>
<reference evidence="3" key="1">
    <citation type="submission" date="2018-03" db="EMBL/GenBank/DDBJ databases">
        <authorList>
            <person name="Guldener U."/>
        </authorList>
    </citation>
    <scope>NUCLEOTIDE SEQUENCE</scope>
</reference>
<accession>A0AAE8SPY3</accession>
<gene>
    <name evidence="3" type="ORF">FTOL_13469</name>
</gene>
<comment type="caution">
    <text evidence="3">The sequence shown here is derived from an EMBL/GenBank/DDBJ whole genome shotgun (WGS) entry which is preliminary data.</text>
</comment>
<sequence>MKFAKAPAFRLIHASLLTLSFMAGVDASAPRTARLITSDGTTYTYDFVPAMPDHPTVLLLHGFPSTRHDWRYQIKDLTAAGYGIIAPDMLGYGDSDRPTDLEAYKLKRMSGHLNELLNHENINSVVGVGHDWGTMVLSKSLYWHPERFDKVAFLSTGYTPVGTFWDVDAANVASWEHFGYFQYGYWYFFNSYNAADLIEERVESAFSLFYHQKTSAWAQDFANIGAARAWLTANTTTSLPDFITENIREDWFAAFGRKGAFSASLSCYQSLMRGTQADDEKDVSNEGKKLRIPVLSVGGLRDQVARHEQLHETIRPWATGIHTIRDLDTGHWMLYEDPEGVSSLLLDFLKTDGSL</sequence>
<evidence type="ECO:0000256" key="1">
    <source>
        <dbReference type="SAM" id="SignalP"/>
    </source>
</evidence>
<dbReference type="Pfam" id="PF00561">
    <property type="entry name" value="Abhydrolase_1"/>
    <property type="match status" value="1"/>
</dbReference>
<keyword evidence="4" id="KW-1185">Reference proteome</keyword>
<feature type="chain" id="PRO_5042142600" evidence="1">
    <location>
        <begin position="28"/>
        <end position="355"/>
    </location>
</feature>
<dbReference type="GO" id="GO:0047372">
    <property type="term" value="F:monoacylglycerol lipase activity"/>
    <property type="evidence" value="ECO:0007669"/>
    <property type="project" value="TreeGrafter"/>
</dbReference>